<dbReference type="SUPFAM" id="SSF142906">
    <property type="entry name" value="YjbR-like"/>
    <property type="match status" value="1"/>
</dbReference>
<dbReference type="AlphaFoldDB" id="A0A9D2HI40"/>
<reference evidence="1" key="1">
    <citation type="journal article" date="2021" name="PeerJ">
        <title>Extensive microbial diversity within the chicken gut microbiome revealed by metagenomics and culture.</title>
        <authorList>
            <person name="Gilroy R."/>
            <person name="Ravi A."/>
            <person name="Getino M."/>
            <person name="Pursley I."/>
            <person name="Horton D.L."/>
            <person name="Alikhan N.F."/>
            <person name="Baker D."/>
            <person name="Gharbi K."/>
            <person name="Hall N."/>
            <person name="Watson M."/>
            <person name="Adriaenssens E.M."/>
            <person name="Foster-Nyarko E."/>
            <person name="Jarju S."/>
            <person name="Secka A."/>
            <person name="Antonio M."/>
            <person name="Oren A."/>
            <person name="Chaudhuri R.R."/>
            <person name="La Ragione R."/>
            <person name="Hildebrand F."/>
            <person name="Pallen M.J."/>
        </authorList>
    </citation>
    <scope>NUCLEOTIDE SEQUENCE</scope>
    <source>
        <strain evidence="1">CHK178-16964</strain>
    </source>
</reference>
<dbReference type="GO" id="GO:0003677">
    <property type="term" value="F:DNA binding"/>
    <property type="evidence" value="ECO:0007669"/>
    <property type="project" value="UniProtKB-KW"/>
</dbReference>
<dbReference type="InterPro" id="IPR058532">
    <property type="entry name" value="YjbR/MT2646/Rv2570-like"/>
</dbReference>
<dbReference type="EMBL" id="DWZA01000036">
    <property type="protein sequence ID" value="HJA70743.1"/>
    <property type="molecule type" value="Genomic_DNA"/>
</dbReference>
<dbReference type="InterPro" id="IPR007351">
    <property type="entry name" value="YjbR"/>
</dbReference>
<comment type="caution">
    <text evidence="1">The sequence shown here is derived from an EMBL/GenBank/DDBJ whole genome shotgun (WGS) entry which is preliminary data.</text>
</comment>
<dbReference type="PANTHER" id="PTHR35145:SF1">
    <property type="entry name" value="CYTOPLASMIC PROTEIN"/>
    <property type="match status" value="1"/>
</dbReference>
<dbReference type="Gene3D" id="3.90.1150.30">
    <property type="match status" value="1"/>
</dbReference>
<reference evidence="1" key="2">
    <citation type="submission" date="2021-04" db="EMBL/GenBank/DDBJ databases">
        <authorList>
            <person name="Gilroy R."/>
        </authorList>
    </citation>
    <scope>NUCLEOTIDE SEQUENCE</scope>
    <source>
        <strain evidence="1">CHK178-16964</strain>
    </source>
</reference>
<organism evidence="1 2">
    <name type="scientific">Candidatus Lachnoclostridium stercoravium</name>
    <dbReference type="NCBI Taxonomy" id="2838633"/>
    <lineage>
        <taxon>Bacteria</taxon>
        <taxon>Bacillati</taxon>
        <taxon>Bacillota</taxon>
        <taxon>Clostridia</taxon>
        <taxon>Lachnospirales</taxon>
        <taxon>Lachnospiraceae</taxon>
    </lineage>
</organism>
<evidence type="ECO:0000313" key="2">
    <source>
        <dbReference type="Proteomes" id="UP000823900"/>
    </source>
</evidence>
<dbReference type="Pfam" id="PF04237">
    <property type="entry name" value="YjbR"/>
    <property type="match status" value="1"/>
</dbReference>
<accession>A0A9D2HI40</accession>
<name>A0A9D2HI40_9FIRM</name>
<dbReference type="Proteomes" id="UP000823900">
    <property type="component" value="Unassembled WGS sequence"/>
</dbReference>
<gene>
    <name evidence="1" type="ORF">IAA07_04070</name>
</gene>
<dbReference type="PANTHER" id="PTHR35145">
    <property type="entry name" value="CYTOPLASMIC PROTEIN-RELATED"/>
    <property type="match status" value="1"/>
</dbReference>
<protein>
    <submittedName>
        <fullName evidence="1">MmcQ/YjbR family DNA-binding protein</fullName>
    </submittedName>
</protein>
<sequence length="127" mass="15040">MMREEIFKYVRKKYKTEPDYPFSIAPGYPVLRHKDNRKWFALIMDIPRNKLGLKGTERVDILNVKLGDPMFVDMLVRQPGYFYGYHISRSSWISILLDGTVPFEEICQWIDESYAVTASKRKKQGDR</sequence>
<keyword evidence="1" id="KW-0238">DNA-binding</keyword>
<proteinExistence type="predicted"/>
<evidence type="ECO:0000313" key="1">
    <source>
        <dbReference type="EMBL" id="HJA70743.1"/>
    </source>
</evidence>
<dbReference type="InterPro" id="IPR038056">
    <property type="entry name" value="YjbR-like_sf"/>
</dbReference>